<reference evidence="2 3" key="1">
    <citation type="submission" date="2014-04" db="EMBL/GenBank/DDBJ databases">
        <authorList>
            <consortium name="DOE Joint Genome Institute"/>
            <person name="Kuo A."/>
            <person name="Kohler A."/>
            <person name="Costa M.D."/>
            <person name="Nagy L.G."/>
            <person name="Floudas D."/>
            <person name="Copeland A."/>
            <person name="Barry K.W."/>
            <person name="Cichocki N."/>
            <person name="Veneault-Fourrey C."/>
            <person name="LaButti K."/>
            <person name="Lindquist E.A."/>
            <person name="Lipzen A."/>
            <person name="Lundell T."/>
            <person name="Morin E."/>
            <person name="Murat C."/>
            <person name="Sun H."/>
            <person name="Tunlid A."/>
            <person name="Henrissat B."/>
            <person name="Grigoriev I.V."/>
            <person name="Hibbett D.S."/>
            <person name="Martin F."/>
            <person name="Nordberg H.P."/>
            <person name="Cantor M.N."/>
            <person name="Hua S.X."/>
        </authorList>
    </citation>
    <scope>NUCLEOTIDE SEQUENCE [LARGE SCALE GENOMIC DNA]</scope>
    <source>
        <strain evidence="2 3">Marx 270</strain>
    </source>
</reference>
<dbReference type="HOGENOM" id="CLU_2484240_0_0_1"/>
<accession>A0A0C3NKI6</accession>
<organism evidence="2 3">
    <name type="scientific">Pisolithus tinctorius Marx 270</name>
    <dbReference type="NCBI Taxonomy" id="870435"/>
    <lineage>
        <taxon>Eukaryota</taxon>
        <taxon>Fungi</taxon>
        <taxon>Dikarya</taxon>
        <taxon>Basidiomycota</taxon>
        <taxon>Agaricomycotina</taxon>
        <taxon>Agaricomycetes</taxon>
        <taxon>Agaricomycetidae</taxon>
        <taxon>Boletales</taxon>
        <taxon>Sclerodermatineae</taxon>
        <taxon>Pisolithaceae</taxon>
        <taxon>Pisolithus</taxon>
    </lineage>
</organism>
<dbReference type="InParanoid" id="A0A0C3NKI6"/>
<feature type="region of interest" description="Disordered" evidence="1">
    <location>
        <begin position="67"/>
        <end position="87"/>
    </location>
</feature>
<reference evidence="3" key="2">
    <citation type="submission" date="2015-01" db="EMBL/GenBank/DDBJ databases">
        <title>Evolutionary Origins and Diversification of the Mycorrhizal Mutualists.</title>
        <authorList>
            <consortium name="DOE Joint Genome Institute"/>
            <consortium name="Mycorrhizal Genomics Consortium"/>
            <person name="Kohler A."/>
            <person name="Kuo A."/>
            <person name="Nagy L.G."/>
            <person name="Floudas D."/>
            <person name="Copeland A."/>
            <person name="Barry K.W."/>
            <person name="Cichocki N."/>
            <person name="Veneault-Fourrey C."/>
            <person name="LaButti K."/>
            <person name="Lindquist E.A."/>
            <person name="Lipzen A."/>
            <person name="Lundell T."/>
            <person name="Morin E."/>
            <person name="Murat C."/>
            <person name="Riley R."/>
            <person name="Ohm R."/>
            <person name="Sun H."/>
            <person name="Tunlid A."/>
            <person name="Henrissat B."/>
            <person name="Grigoriev I.V."/>
            <person name="Hibbett D.S."/>
            <person name="Martin F."/>
        </authorList>
    </citation>
    <scope>NUCLEOTIDE SEQUENCE [LARGE SCALE GENOMIC DNA]</scope>
    <source>
        <strain evidence="3">Marx 270</strain>
    </source>
</reference>
<dbReference type="AlphaFoldDB" id="A0A0C3NKI6"/>
<sequence length="87" mass="9736">MRLSPVHGWPLDHGYSLMLSGSRKSRRNRVCSWKSRAGMVVPGRPLACSHDMIDMFNGTQGVSKPHVPRIWVGDASPHAPRPHSLRQ</sequence>
<dbReference type="EMBL" id="KN831988">
    <property type="protein sequence ID" value="KIO01455.1"/>
    <property type="molecule type" value="Genomic_DNA"/>
</dbReference>
<gene>
    <name evidence="2" type="ORF">M404DRAFT_1003162</name>
</gene>
<evidence type="ECO:0000313" key="2">
    <source>
        <dbReference type="EMBL" id="KIO01455.1"/>
    </source>
</evidence>
<protein>
    <submittedName>
        <fullName evidence="2">Uncharacterized protein</fullName>
    </submittedName>
</protein>
<evidence type="ECO:0000313" key="3">
    <source>
        <dbReference type="Proteomes" id="UP000054217"/>
    </source>
</evidence>
<keyword evidence="3" id="KW-1185">Reference proteome</keyword>
<dbReference type="Proteomes" id="UP000054217">
    <property type="component" value="Unassembled WGS sequence"/>
</dbReference>
<proteinExistence type="predicted"/>
<name>A0A0C3NKI6_PISTI</name>
<evidence type="ECO:0000256" key="1">
    <source>
        <dbReference type="SAM" id="MobiDB-lite"/>
    </source>
</evidence>